<evidence type="ECO:0000313" key="2">
    <source>
        <dbReference type="Proteomes" id="UP000231134"/>
    </source>
</evidence>
<dbReference type="RefSeq" id="WP_100426260.1">
    <property type="nucleotide sequence ID" value="NZ_PGEX01000001.1"/>
</dbReference>
<sequence>MTNYFTVLESEIQSTANRVWRLEQACTDEYAELHELTVDDRRIMRKRLEATKALYRVLVEQASCFHDEEEGLKFDPAKWDLDTVVDVENSPSLYRDAITDGEIDDSLLDIMDPLSFMKVRKHG</sequence>
<dbReference type="OrthoDB" id="10016176at2"/>
<accession>A0A2M9A9P2</accession>
<reference evidence="1 2" key="1">
    <citation type="submission" date="2017-11" db="EMBL/GenBank/DDBJ databases">
        <title>Animal gut microbial communities from fecal samples from Wisconsin, USA.</title>
        <authorList>
            <person name="Neumann A."/>
        </authorList>
    </citation>
    <scope>NUCLEOTIDE SEQUENCE [LARGE SCALE GENOMIC DNA]</scope>
    <source>
        <strain evidence="1 2">UWS3</strain>
    </source>
</reference>
<gene>
    <name evidence="1" type="ORF">BGX16_2430</name>
</gene>
<evidence type="ECO:0000313" key="1">
    <source>
        <dbReference type="EMBL" id="PJJ42404.1"/>
    </source>
</evidence>
<proteinExistence type="predicted"/>
<dbReference type="Proteomes" id="UP000231134">
    <property type="component" value="Unassembled WGS sequence"/>
</dbReference>
<protein>
    <submittedName>
        <fullName evidence="1">Uncharacterized protein</fullName>
    </submittedName>
</protein>
<dbReference type="AlphaFoldDB" id="A0A2M9A9P2"/>
<dbReference type="EMBL" id="PGEX01000001">
    <property type="protein sequence ID" value="PJJ42404.1"/>
    <property type="molecule type" value="Genomic_DNA"/>
</dbReference>
<name>A0A2M9A9P2_9BACT</name>
<organism evidence="1 2">
    <name type="scientific">Hallerella succinigenes</name>
    <dbReference type="NCBI Taxonomy" id="1896222"/>
    <lineage>
        <taxon>Bacteria</taxon>
        <taxon>Pseudomonadati</taxon>
        <taxon>Fibrobacterota</taxon>
        <taxon>Fibrobacteria</taxon>
        <taxon>Fibrobacterales</taxon>
        <taxon>Fibrobacteraceae</taxon>
        <taxon>Hallerella</taxon>
    </lineage>
</organism>
<comment type="caution">
    <text evidence="1">The sequence shown here is derived from an EMBL/GenBank/DDBJ whole genome shotgun (WGS) entry which is preliminary data.</text>
</comment>
<keyword evidence="2" id="KW-1185">Reference proteome</keyword>